<evidence type="ECO:0000259" key="1">
    <source>
        <dbReference type="Pfam" id="PF14280"/>
    </source>
</evidence>
<dbReference type="AlphaFoldDB" id="B8HRM5"/>
<dbReference type="EMBL" id="CP001344">
    <property type="protein sequence ID" value="ACL45892.1"/>
    <property type="molecule type" value="Genomic_DNA"/>
</dbReference>
<dbReference type="HOGENOM" id="CLU_873510_0_0_3"/>
<dbReference type="Pfam" id="PF14280">
    <property type="entry name" value="DUF4365"/>
    <property type="match status" value="1"/>
</dbReference>
<name>B8HRM5_CYAP4</name>
<sequence>MTHVLRSSHIEKLGVAEVQRILAKSRTIFRATSTDDVGIDGFLELVEDGAATGIIAGVQIKSGQSFVDEAGIRFTFKADREHFGYWARCSFPVIGIVFSPDHEKSVWFDLTSLSTDSRITNGPYSINLEYSDGTAFTPLNFTLTIKQIIYKYAHQRRSLFQIRQLMQPQQKKAALIVPSIEVGSEKEEAWYELIQVFLGFSSTDEEAADAGYRLSWYFPSVSDKLQQKLKEHLSQIDDFLLVRTLRVIHNLIENNAEPAAELIIDLLSYMPEISIRIGKLLKEHKLSSAYIEGAIQTIEVIEQKPRNDLRSLFVNSHF</sequence>
<dbReference type="OrthoDB" id="583698at2"/>
<dbReference type="KEGG" id="cyn:Cyan7425_3571"/>
<dbReference type="InterPro" id="IPR025375">
    <property type="entry name" value="DUF4365"/>
</dbReference>
<gene>
    <name evidence="2" type="ordered locus">Cyan7425_3571</name>
</gene>
<proteinExistence type="predicted"/>
<accession>B8HRM5</accession>
<reference evidence="2" key="1">
    <citation type="submission" date="2009-01" db="EMBL/GenBank/DDBJ databases">
        <title>Complete sequence of chromosome Cyanothece sp. PCC 7425.</title>
        <authorList>
            <consortium name="US DOE Joint Genome Institute"/>
            <person name="Lucas S."/>
            <person name="Copeland A."/>
            <person name="Lapidus A."/>
            <person name="Glavina del Rio T."/>
            <person name="Dalin E."/>
            <person name="Tice H."/>
            <person name="Bruce D."/>
            <person name="Goodwin L."/>
            <person name="Pitluck S."/>
            <person name="Sims D."/>
            <person name="Meineke L."/>
            <person name="Brettin T."/>
            <person name="Detter J.C."/>
            <person name="Han C."/>
            <person name="Larimer F."/>
            <person name="Land M."/>
            <person name="Hauser L."/>
            <person name="Kyrpides N."/>
            <person name="Ovchinnikova G."/>
            <person name="Liberton M."/>
            <person name="Stoeckel J."/>
            <person name="Banerjee A."/>
            <person name="Singh A."/>
            <person name="Page L."/>
            <person name="Sato H."/>
            <person name="Zhao L."/>
            <person name="Sherman L."/>
            <person name="Pakrasi H."/>
            <person name="Richardson P."/>
        </authorList>
    </citation>
    <scope>NUCLEOTIDE SEQUENCE</scope>
    <source>
        <strain evidence="2">PCC 7425</strain>
    </source>
</reference>
<protein>
    <recommendedName>
        <fullName evidence="1">DUF4365 domain-containing protein</fullName>
    </recommendedName>
</protein>
<feature type="domain" description="DUF4365" evidence="1">
    <location>
        <begin position="11"/>
        <end position="118"/>
    </location>
</feature>
<evidence type="ECO:0000313" key="2">
    <source>
        <dbReference type="EMBL" id="ACL45892.1"/>
    </source>
</evidence>
<organism evidence="2">
    <name type="scientific">Cyanothece sp. (strain PCC 7425 / ATCC 29141)</name>
    <dbReference type="NCBI Taxonomy" id="395961"/>
    <lineage>
        <taxon>Bacteria</taxon>
        <taxon>Bacillati</taxon>
        <taxon>Cyanobacteriota</taxon>
        <taxon>Cyanophyceae</taxon>
        <taxon>Gomontiellales</taxon>
        <taxon>Cyanothecaceae</taxon>
        <taxon>Cyanothece</taxon>
    </lineage>
</organism>
<dbReference type="eggNOG" id="ENOG5032RDP">
    <property type="taxonomic scope" value="Bacteria"/>
</dbReference>